<dbReference type="Pfam" id="PF03479">
    <property type="entry name" value="PCC"/>
    <property type="match status" value="1"/>
</dbReference>
<organism evidence="2 3">
    <name type="scientific">Candidatus Auribacter fodinae</name>
    <dbReference type="NCBI Taxonomy" id="2093366"/>
    <lineage>
        <taxon>Bacteria</taxon>
        <taxon>Pseudomonadati</taxon>
        <taxon>Candidatus Auribacterota</taxon>
        <taxon>Candidatus Auribacteria</taxon>
        <taxon>Candidatus Auribacterales</taxon>
        <taxon>Candidatus Auribacteraceae</taxon>
        <taxon>Candidatus Auribacter</taxon>
    </lineage>
</organism>
<name>A0A3A4QXB3_9BACT</name>
<sequence length="145" mass="16426">MEYSCGSIGRCFFVRLDHNEDILEELKKLAARENIRQAWICCLGAVKKAEIVTGPQETRIPPDPMWHSVFEGHELVGIGNITFKDDEPAIHLHGSFGRADKTRIGCLRKDAEVFLTVECMVIEFSGPEIKRAHNSDLDIDTLRFI</sequence>
<dbReference type="AlphaFoldDB" id="A0A3A4QXB3"/>
<dbReference type="PANTHER" id="PTHR34988:SF1">
    <property type="entry name" value="DNA-BINDING PROTEIN"/>
    <property type="match status" value="1"/>
</dbReference>
<dbReference type="CDD" id="cd11378">
    <property type="entry name" value="DUF296"/>
    <property type="match status" value="1"/>
</dbReference>
<reference evidence="2 3" key="1">
    <citation type="journal article" date="2017" name="ISME J.">
        <title>Energy and carbon metabolisms in a deep terrestrial subsurface fluid microbial community.</title>
        <authorList>
            <person name="Momper L."/>
            <person name="Jungbluth S.P."/>
            <person name="Lee M.D."/>
            <person name="Amend J.P."/>
        </authorList>
    </citation>
    <scope>NUCLEOTIDE SEQUENCE [LARGE SCALE GENOMIC DNA]</scope>
    <source>
        <strain evidence="2">SURF_26</strain>
    </source>
</reference>
<evidence type="ECO:0000259" key="1">
    <source>
        <dbReference type="PROSITE" id="PS51742"/>
    </source>
</evidence>
<feature type="domain" description="PPC" evidence="1">
    <location>
        <begin position="6"/>
        <end position="145"/>
    </location>
</feature>
<dbReference type="EMBL" id="QZJZ01000082">
    <property type="protein sequence ID" value="RJP57359.1"/>
    <property type="molecule type" value="Genomic_DNA"/>
</dbReference>
<dbReference type="Proteomes" id="UP000266426">
    <property type="component" value="Unassembled WGS sequence"/>
</dbReference>
<proteinExistence type="predicted"/>
<accession>A0A3A4QXB3</accession>
<dbReference type="InterPro" id="IPR005175">
    <property type="entry name" value="PPC_dom"/>
</dbReference>
<dbReference type="Gene3D" id="3.30.1330.80">
    <property type="entry name" value="Hypothetical protein, similar to alpha- acetolactate decarboxylase, domain 2"/>
    <property type="match status" value="1"/>
</dbReference>
<gene>
    <name evidence="2" type="ORF">C4541_10385</name>
</gene>
<keyword evidence="2" id="KW-0238">DNA-binding</keyword>
<evidence type="ECO:0000313" key="3">
    <source>
        <dbReference type="Proteomes" id="UP000266426"/>
    </source>
</evidence>
<dbReference type="GO" id="GO:0003677">
    <property type="term" value="F:DNA binding"/>
    <property type="evidence" value="ECO:0007669"/>
    <property type="project" value="UniProtKB-KW"/>
</dbReference>
<dbReference type="PROSITE" id="PS51742">
    <property type="entry name" value="PPC"/>
    <property type="match status" value="1"/>
</dbReference>
<comment type="caution">
    <text evidence="2">The sequence shown here is derived from an EMBL/GenBank/DDBJ whole genome shotgun (WGS) entry which is preliminary data.</text>
</comment>
<evidence type="ECO:0000313" key="2">
    <source>
        <dbReference type="EMBL" id="RJP57359.1"/>
    </source>
</evidence>
<dbReference type="SUPFAM" id="SSF117856">
    <property type="entry name" value="AF0104/ALDC/Ptd012-like"/>
    <property type="match status" value="1"/>
</dbReference>
<protein>
    <submittedName>
        <fullName evidence="2">DNA-binding protein</fullName>
    </submittedName>
</protein>
<dbReference type="PANTHER" id="PTHR34988">
    <property type="entry name" value="PROTEIN, PUTATIVE-RELATED"/>
    <property type="match status" value="1"/>
</dbReference>